<evidence type="ECO:0000313" key="1">
    <source>
        <dbReference type="EMBL" id="KAI3845596.1"/>
    </source>
</evidence>
<proteinExistence type="predicted"/>
<name>A0AAD4RYT4_9MAGN</name>
<dbReference type="AlphaFoldDB" id="A0AAD4RYT4"/>
<keyword evidence="2" id="KW-1185">Reference proteome</keyword>
<organism evidence="1 2">
    <name type="scientific">Papaver atlanticum</name>
    <dbReference type="NCBI Taxonomy" id="357466"/>
    <lineage>
        <taxon>Eukaryota</taxon>
        <taxon>Viridiplantae</taxon>
        <taxon>Streptophyta</taxon>
        <taxon>Embryophyta</taxon>
        <taxon>Tracheophyta</taxon>
        <taxon>Spermatophyta</taxon>
        <taxon>Magnoliopsida</taxon>
        <taxon>Ranunculales</taxon>
        <taxon>Papaveraceae</taxon>
        <taxon>Papaveroideae</taxon>
        <taxon>Papaver</taxon>
    </lineage>
</organism>
<reference evidence="1" key="1">
    <citation type="submission" date="2022-04" db="EMBL/GenBank/DDBJ databases">
        <title>A functionally conserved STORR gene fusion in Papaver species that diverged 16.8 million years ago.</title>
        <authorList>
            <person name="Catania T."/>
        </authorList>
    </citation>
    <scope>NUCLEOTIDE SEQUENCE</scope>
    <source>
        <strain evidence="1">S-188037</strain>
    </source>
</reference>
<protein>
    <submittedName>
        <fullName evidence="1">Uncharacterized protein</fullName>
    </submittedName>
</protein>
<evidence type="ECO:0000313" key="2">
    <source>
        <dbReference type="Proteomes" id="UP001202328"/>
    </source>
</evidence>
<gene>
    <name evidence="1" type="ORF">MKW98_031218</name>
</gene>
<sequence length="69" mass="7621">MSSLLLKYLKCLRKLYPLFSTSTLDWCMSSLIAHSKWLLRNLNCSLTALAAMKCGAAGVSTWNPLGTLL</sequence>
<accession>A0AAD4RYT4</accession>
<dbReference type="Proteomes" id="UP001202328">
    <property type="component" value="Unassembled WGS sequence"/>
</dbReference>
<comment type="caution">
    <text evidence="1">The sequence shown here is derived from an EMBL/GenBank/DDBJ whole genome shotgun (WGS) entry which is preliminary data.</text>
</comment>
<dbReference type="EMBL" id="JAJJMB010016658">
    <property type="protein sequence ID" value="KAI3845596.1"/>
    <property type="molecule type" value="Genomic_DNA"/>
</dbReference>